<dbReference type="Proteomes" id="UP000077875">
    <property type="component" value="Chromosome"/>
</dbReference>
<dbReference type="AlphaFoldDB" id="A0A172YC03"/>
<dbReference type="PANTHER" id="PTHR38043">
    <property type="entry name" value="PROTEIN HEMX"/>
    <property type="match status" value="1"/>
</dbReference>
<feature type="compositionally biased region" description="Basic and acidic residues" evidence="2">
    <location>
        <begin position="38"/>
        <end position="49"/>
    </location>
</feature>
<feature type="transmembrane region" description="Helical" evidence="3">
    <location>
        <begin position="140"/>
        <end position="160"/>
    </location>
</feature>
<reference evidence="4 5" key="1">
    <citation type="submission" date="2016-04" db="EMBL/GenBank/DDBJ databases">
        <title>Complete Genome Sequence of Halotalea alkalilenta IHB B 13600.</title>
        <authorList>
            <person name="Swarnkar M.K."/>
            <person name="Sharma A."/>
            <person name="Kaushal K."/>
            <person name="Soni R."/>
            <person name="Rana S."/>
            <person name="Singh A.K."/>
            <person name="Gulati A."/>
        </authorList>
    </citation>
    <scope>NUCLEOTIDE SEQUENCE [LARGE SCALE GENOMIC DNA]</scope>
    <source>
        <strain evidence="4 5">IHB B 13600</strain>
    </source>
</reference>
<organism evidence="4 5">
    <name type="scientific">Halotalea alkalilenta</name>
    <dbReference type="NCBI Taxonomy" id="376489"/>
    <lineage>
        <taxon>Bacteria</taxon>
        <taxon>Pseudomonadati</taxon>
        <taxon>Pseudomonadota</taxon>
        <taxon>Gammaproteobacteria</taxon>
        <taxon>Oceanospirillales</taxon>
        <taxon>Halomonadaceae</taxon>
        <taxon>Halotalea</taxon>
    </lineage>
</organism>
<name>A0A172YC03_9GAMM</name>
<dbReference type="Pfam" id="PF04375">
    <property type="entry name" value="HemX"/>
    <property type="match status" value="1"/>
</dbReference>
<feature type="coiled-coil region" evidence="1">
    <location>
        <begin position="163"/>
        <end position="190"/>
    </location>
</feature>
<dbReference type="PANTHER" id="PTHR38043:SF1">
    <property type="entry name" value="PROTEIN HEMX"/>
    <property type="match status" value="1"/>
</dbReference>
<feature type="compositionally biased region" description="Basic and acidic residues" evidence="2">
    <location>
        <begin position="1"/>
        <end position="24"/>
    </location>
</feature>
<feature type="compositionally biased region" description="Low complexity" evidence="2">
    <location>
        <begin position="62"/>
        <end position="87"/>
    </location>
</feature>
<keyword evidence="5" id="KW-1185">Reference proteome</keyword>
<evidence type="ECO:0000256" key="2">
    <source>
        <dbReference type="SAM" id="MobiDB-lite"/>
    </source>
</evidence>
<keyword evidence="1" id="KW-0175">Coiled coil</keyword>
<keyword evidence="3" id="KW-0812">Transmembrane</keyword>
<dbReference type="InterPro" id="IPR007470">
    <property type="entry name" value="HemX"/>
</dbReference>
<dbReference type="RefSeq" id="WP_082890271.1">
    <property type="nucleotide sequence ID" value="NZ_CP015243.1"/>
</dbReference>
<sequence>MSKEDDKKFSRDDQREPPAKHDEDVSPTIEVDAAGDARAAEPEPAEAHATESGPVKPDAAEAEPAPGATLEPAAEVKPEPAAGVRPEPAAEVKPEPAAAAAASATAGAGRSSTGAGMDAPPPGGGGRNAAVSRARRPWQLALAVLVVVVILLLLGLGLGVQRLNQQSAELDALSGRLEQLRDENDTAIRSALGQREQAVDALGERVDQNDRAVQGVLAELNQQQRSDAREWTYAEVEYLLRIANQRLGLERDVAGAQSLLETADRRLAEVDNPAFLPVRREIGSEIAALDSVPRLDREGIYLQLAAAQQQFDRLPLAQETKALAARVDDDAIYSGGWREQLSRLGTQLKDLVTIRRHDEPLEALITPEQEGYLRQNVRMLLEQAQLGLIREQPEIYRTSLDEASRLVRLYYLTDDTGVASALDRLSQLSSQQVRPELPDISGSLERLREILSRRGGPADADQGA</sequence>
<evidence type="ECO:0000313" key="5">
    <source>
        <dbReference type="Proteomes" id="UP000077875"/>
    </source>
</evidence>
<evidence type="ECO:0000256" key="3">
    <source>
        <dbReference type="SAM" id="Phobius"/>
    </source>
</evidence>
<keyword evidence="3" id="KW-1133">Transmembrane helix</keyword>
<evidence type="ECO:0008006" key="6">
    <source>
        <dbReference type="Google" id="ProtNLM"/>
    </source>
</evidence>
<protein>
    <recommendedName>
        <fullName evidence="6">Heme biosynthesis operon protein HemX</fullName>
    </recommendedName>
</protein>
<keyword evidence="3" id="KW-0472">Membrane</keyword>
<dbReference type="STRING" id="376489.A5892_04285"/>
<gene>
    <name evidence="4" type="ORF">A5892_04285</name>
</gene>
<feature type="compositionally biased region" description="Low complexity" evidence="2">
    <location>
        <begin position="95"/>
        <end position="118"/>
    </location>
</feature>
<feature type="region of interest" description="Disordered" evidence="2">
    <location>
        <begin position="1"/>
        <end position="130"/>
    </location>
</feature>
<accession>A0A172YC03</accession>
<dbReference type="EMBL" id="CP015243">
    <property type="protein sequence ID" value="ANF56781.1"/>
    <property type="molecule type" value="Genomic_DNA"/>
</dbReference>
<proteinExistence type="predicted"/>
<evidence type="ECO:0000313" key="4">
    <source>
        <dbReference type="EMBL" id="ANF56781.1"/>
    </source>
</evidence>
<dbReference type="KEGG" id="haa:A5892_04285"/>
<evidence type="ECO:0000256" key="1">
    <source>
        <dbReference type="SAM" id="Coils"/>
    </source>
</evidence>